<gene>
    <name evidence="2" type="ORF">SAMN04487996_11912</name>
</gene>
<keyword evidence="1" id="KW-0812">Transmembrane</keyword>
<keyword evidence="1" id="KW-0472">Membrane</keyword>
<organism evidence="2 3">
    <name type="scientific">Dyadobacter soli</name>
    <dbReference type="NCBI Taxonomy" id="659014"/>
    <lineage>
        <taxon>Bacteria</taxon>
        <taxon>Pseudomonadati</taxon>
        <taxon>Bacteroidota</taxon>
        <taxon>Cytophagia</taxon>
        <taxon>Cytophagales</taxon>
        <taxon>Spirosomataceae</taxon>
        <taxon>Dyadobacter</taxon>
    </lineage>
</organism>
<evidence type="ECO:0000256" key="1">
    <source>
        <dbReference type="SAM" id="Phobius"/>
    </source>
</evidence>
<dbReference type="Proteomes" id="UP000198748">
    <property type="component" value="Unassembled WGS sequence"/>
</dbReference>
<proteinExistence type="predicted"/>
<dbReference type="RefSeq" id="WP_090156212.1">
    <property type="nucleotide sequence ID" value="NZ_FNAN01000019.1"/>
</dbReference>
<dbReference type="OrthoDB" id="980086at2"/>
<evidence type="ECO:0000313" key="3">
    <source>
        <dbReference type="Proteomes" id="UP000198748"/>
    </source>
</evidence>
<dbReference type="AlphaFoldDB" id="A0A1G7UI99"/>
<dbReference type="STRING" id="659014.SAMN04487996_11912"/>
<feature type="transmembrane region" description="Helical" evidence="1">
    <location>
        <begin position="12"/>
        <end position="33"/>
    </location>
</feature>
<evidence type="ECO:0000313" key="2">
    <source>
        <dbReference type="EMBL" id="SDG47285.1"/>
    </source>
</evidence>
<accession>A0A1G7UI99</accession>
<keyword evidence="3" id="KW-1185">Reference proteome</keyword>
<name>A0A1G7UI99_9BACT</name>
<feature type="transmembrane region" description="Helical" evidence="1">
    <location>
        <begin position="45"/>
        <end position="64"/>
    </location>
</feature>
<sequence>MIHTDFNWTGTLNLLLLLAALALLALQCTLLFTRHRHSGRLGIRLFLNVLLWLSVAAWILDPYFKSNAGSKTGLLIAENVPSGVAGCIRDRLAKAELIRADDIANKPVDSLVVVGQEFDEQVFASIRQLKNAPALHWKPYFAPGALHDLHWKGILRKGEMQRVEGSIQSREKATLRVRYAADPEAGAQSSGQILDSAVLNAGENRFELAFPAFGEGRTTTTLDLDGKTIDTLRFFTQPEHKLTIRFFLDNPDFETRNLATWLGKQGHSVLYDASLSKNIRSKLNINRAAEPDVIITTASNAGNAVVKKAVNVGKSVLFVQLSDPAAEFREINNALGTSFQTVKTTNEESVSVTASLTALPFRFESRSFQTHAPHYPVATEKTTGKVVVSLLNETFPMQLSGDSIVYGKVWNEILAYVRPAHASVLACDAPVFRNVPATLHLNSFQPIPRFLILGEDTVSTVTLALNNLSARADFLPVQNGWLSLHDSLQTELYVQDYSPLRYAARMQHFIQSTQDITPITSPKYSGGPTRKLPGWAWFTWLMLCLAALWIEPKL</sequence>
<dbReference type="EMBL" id="FNAN01000019">
    <property type="protein sequence ID" value="SDG47285.1"/>
    <property type="molecule type" value="Genomic_DNA"/>
</dbReference>
<reference evidence="3" key="1">
    <citation type="submission" date="2016-10" db="EMBL/GenBank/DDBJ databases">
        <authorList>
            <person name="Varghese N."/>
            <person name="Submissions S."/>
        </authorList>
    </citation>
    <scope>NUCLEOTIDE SEQUENCE [LARGE SCALE GENOMIC DNA]</scope>
    <source>
        <strain evidence="3">DSM 25329</strain>
    </source>
</reference>
<keyword evidence="1" id="KW-1133">Transmembrane helix</keyword>
<protein>
    <submittedName>
        <fullName evidence="2">Uncharacterized protein</fullName>
    </submittedName>
</protein>